<evidence type="ECO:0000256" key="6">
    <source>
        <dbReference type="ARBA" id="ARBA00022989"/>
    </source>
</evidence>
<keyword evidence="5 11" id="KW-0812">Transmembrane</keyword>
<evidence type="ECO:0000313" key="15">
    <source>
        <dbReference type="Proteomes" id="UP000242310"/>
    </source>
</evidence>
<reference evidence="14 15" key="1">
    <citation type="submission" date="2018-03" db="EMBL/GenBank/DDBJ databases">
        <title>Genomic Encyclopedia of Type Strains, Phase III (KMG-III): the genomes of soil and plant-associated and newly described type strains.</title>
        <authorList>
            <person name="Whitman W."/>
        </authorList>
    </citation>
    <scope>NUCLEOTIDE SEQUENCE [LARGE SCALE GENOMIC DNA]</scope>
    <source>
        <strain evidence="14 15">CGMCC 1.07653</strain>
    </source>
</reference>
<evidence type="ECO:0000256" key="1">
    <source>
        <dbReference type="ARBA" id="ARBA00004117"/>
    </source>
</evidence>
<evidence type="ECO:0000256" key="11">
    <source>
        <dbReference type="SAM" id="Phobius"/>
    </source>
</evidence>
<dbReference type="GO" id="GO:0071973">
    <property type="term" value="P:bacterial-type flagellum-dependent cell motility"/>
    <property type="evidence" value="ECO:0007669"/>
    <property type="project" value="InterPro"/>
</dbReference>
<feature type="transmembrane region" description="Helical" evidence="11">
    <location>
        <begin position="445"/>
        <end position="466"/>
    </location>
</feature>
<dbReference type="InterPro" id="IPR013556">
    <property type="entry name" value="Flag_M-ring_C"/>
</dbReference>
<dbReference type="InterPro" id="IPR000067">
    <property type="entry name" value="FlgMring_FliF"/>
</dbReference>
<keyword evidence="4" id="KW-1003">Cell membrane</keyword>
<keyword evidence="14" id="KW-0966">Cell projection</keyword>
<organism evidence="14 15">
    <name type="scientific">Salsuginibacillus halophilus</name>
    <dbReference type="NCBI Taxonomy" id="517424"/>
    <lineage>
        <taxon>Bacteria</taxon>
        <taxon>Bacillati</taxon>
        <taxon>Bacillota</taxon>
        <taxon>Bacilli</taxon>
        <taxon>Bacillales</taxon>
        <taxon>Bacillaceae</taxon>
        <taxon>Salsuginibacillus</taxon>
    </lineage>
</organism>
<dbReference type="Pfam" id="PF01514">
    <property type="entry name" value="YscJ_FliF"/>
    <property type="match status" value="1"/>
</dbReference>
<feature type="region of interest" description="Disordered" evidence="10">
    <location>
        <begin position="470"/>
        <end position="514"/>
    </location>
</feature>
<comment type="subcellular location">
    <subcellularLocation>
        <location evidence="1 9">Bacterial flagellum basal body</location>
    </subcellularLocation>
    <subcellularLocation>
        <location evidence="2">Cell membrane</location>
        <topology evidence="2">Multi-pass membrane protein</topology>
    </subcellularLocation>
</comment>
<comment type="function">
    <text evidence="9">The M ring may be actively involved in energy transduction.</text>
</comment>
<keyword evidence="8 9" id="KW-0975">Bacterial flagellum</keyword>
<dbReference type="Gene3D" id="3.30.300.30">
    <property type="match status" value="1"/>
</dbReference>
<protein>
    <recommendedName>
        <fullName evidence="9">Flagellar M-ring protein</fullName>
    </recommendedName>
</protein>
<comment type="caution">
    <text evidence="14">The sequence shown here is derived from an EMBL/GenBank/DDBJ whole genome shotgun (WGS) entry which is preliminary data.</text>
</comment>
<keyword evidence="6 11" id="KW-1133">Transmembrane helix</keyword>
<keyword evidence="14" id="KW-0969">Cilium</keyword>
<accession>A0A2P8HYB2</accession>
<feature type="compositionally biased region" description="Acidic residues" evidence="10">
    <location>
        <begin position="473"/>
        <end position="497"/>
    </location>
</feature>
<evidence type="ECO:0000256" key="5">
    <source>
        <dbReference type="ARBA" id="ARBA00022692"/>
    </source>
</evidence>
<sequence>MKETVIQYKDRIVEYWQGRSTFQKGVLIGTVLLLAVIIAATIYLSTRTQYEPLYANLSQQEAGEVVDMLNDRGISAEVGDGGSTVSVPEQHVDELKVDLAAEGIPQSGSIDYSVFEDQMGFGMTDNEFSVMERAAMQTELGNLLRNIDGINSADVMITLPEETMYVGEEAGEASASVVLETTTGYNPNEGQVEALYHLVSRSVPDLSVNNIVIMNHMFEHYDYGSSGVDSTADIYEQQRGIQQDIEQGIQREIQQMLGTMIGQDKVVASVTTDMDFTQESREEHLVEPVDEDAVEGIAVSVENIEETYETEGAGEGGIVGAGEDDIPAFNAPVGQGDSEYDRTEERVNYEVNRIYSEIQESPYRVRDLGLEVMVEPPDPEDEDTLPDEVLADIEDILDTIVRTSIDAEYLAELDDDDIEDRIGVGSMVFSGQPDFEEEAEAGIPAWAYGVGVALLAAVLVLSTMAIRRRRAGEEDEEQSITEYQPEDVPDIPEDDSEEAQRRKQLEKLAEDKPEEFSKLLRSWLSED</sequence>
<dbReference type="PIRSF" id="PIRSF004862">
    <property type="entry name" value="FliF"/>
    <property type="match status" value="1"/>
</dbReference>
<dbReference type="RefSeq" id="WP_106587271.1">
    <property type="nucleotide sequence ID" value="NZ_PYAV01000001.1"/>
</dbReference>
<evidence type="ECO:0000259" key="13">
    <source>
        <dbReference type="Pfam" id="PF08345"/>
    </source>
</evidence>
<dbReference type="GO" id="GO:0003774">
    <property type="term" value="F:cytoskeletal motor activity"/>
    <property type="evidence" value="ECO:0007669"/>
    <property type="project" value="InterPro"/>
</dbReference>
<evidence type="ECO:0000256" key="3">
    <source>
        <dbReference type="ARBA" id="ARBA00007971"/>
    </source>
</evidence>
<feature type="domain" description="Flagellar M-ring C-terminal" evidence="13">
    <location>
        <begin position="257"/>
        <end position="398"/>
    </location>
</feature>
<dbReference type="EMBL" id="PYAV01000001">
    <property type="protein sequence ID" value="PSL51187.1"/>
    <property type="molecule type" value="Genomic_DNA"/>
</dbReference>
<keyword evidence="14" id="KW-0282">Flagellum</keyword>
<dbReference type="Pfam" id="PF08345">
    <property type="entry name" value="YscJ_FliF_C"/>
    <property type="match status" value="1"/>
</dbReference>
<evidence type="ECO:0000259" key="12">
    <source>
        <dbReference type="Pfam" id="PF01514"/>
    </source>
</evidence>
<dbReference type="InterPro" id="IPR043427">
    <property type="entry name" value="YscJ/FliF"/>
</dbReference>
<evidence type="ECO:0000256" key="4">
    <source>
        <dbReference type="ARBA" id="ARBA00022475"/>
    </source>
</evidence>
<dbReference type="PANTHER" id="PTHR30046">
    <property type="entry name" value="FLAGELLAR M-RING PROTEIN"/>
    <property type="match status" value="1"/>
</dbReference>
<feature type="domain" description="Flagellar M-ring N-terminal" evidence="12">
    <location>
        <begin position="46"/>
        <end position="218"/>
    </location>
</feature>
<dbReference type="GO" id="GO:0005886">
    <property type="term" value="C:plasma membrane"/>
    <property type="evidence" value="ECO:0007669"/>
    <property type="project" value="UniProtKB-SubCell"/>
</dbReference>
<evidence type="ECO:0000256" key="9">
    <source>
        <dbReference type="PIRNR" id="PIRNR004862"/>
    </source>
</evidence>
<evidence type="ECO:0000256" key="2">
    <source>
        <dbReference type="ARBA" id="ARBA00004651"/>
    </source>
</evidence>
<dbReference type="GO" id="GO:0009431">
    <property type="term" value="C:bacterial-type flagellum basal body, MS ring"/>
    <property type="evidence" value="ECO:0007669"/>
    <property type="project" value="InterPro"/>
</dbReference>
<dbReference type="NCBIfam" id="TIGR00206">
    <property type="entry name" value="fliF"/>
    <property type="match status" value="1"/>
</dbReference>
<evidence type="ECO:0000256" key="10">
    <source>
        <dbReference type="SAM" id="MobiDB-lite"/>
    </source>
</evidence>
<feature type="transmembrane region" description="Helical" evidence="11">
    <location>
        <begin position="21"/>
        <end position="44"/>
    </location>
</feature>
<evidence type="ECO:0000256" key="8">
    <source>
        <dbReference type="ARBA" id="ARBA00023143"/>
    </source>
</evidence>
<evidence type="ECO:0000313" key="14">
    <source>
        <dbReference type="EMBL" id="PSL51187.1"/>
    </source>
</evidence>
<keyword evidence="15" id="KW-1185">Reference proteome</keyword>
<proteinExistence type="inferred from homology"/>
<dbReference type="PRINTS" id="PR01009">
    <property type="entry name" value="FLGMRINGFLIF"/>
</dbReference>
<dbReference type="PANTHER" id="PTHR30046:SF0">
    <property type="entry name" value="FLAGELLAR M-RING PROTEIN"/>
    <property type="match status" value="1"/>
</dbReference>
<gene>
    <name evidence="14" type="ORF">B0H94_10197</name>
</gene>
<feature type="compositionally biased region" description="Basic and acidic residues" evidence="10">
    <location>
        <begin position="498"/>
        <end position="514"/>
    </location>
</feature>
<name>A0A2P8HYB2_9BACI</name>
<dbReference type="InterPro" id="IPR006182">
    <property type="entry name" value="FliF_N_dom"/>
</dbReference>
<dbReference type="OrthoDB" id="9807026at2"/>
<dbReference type="Proteomes" id="UP000242310">
    <property type="component" value="Unassembled WGS sequence"/>
</dbReference>
<keyword evidence="7 11" id="KW-0472">Membrane</keyword>
<comment type="similarity">
    <text evidence="3 9">Belongs to the FliF family.</text>
</comment>
<dbReference type="InterPro" id="IPR045851">
    <property type="entry name" value="AMP-bd_C_sf"/>
</dbReference>
<evidence type="ECO:0000256" key="7">
    <source>
        <dbReference type="ARBA" id="ARBA00023136"/>
    </source>
</evidence>
<dbReference type="AlphaFoldDB" id="A0A2P8HYB2"/>